<evidence type="ECO:0000313" key="2">
    <source>
        <dbReference type="Proteomes" id="UP000632273"/>
    </source>
</evidence>
<keyword evidence="2" id="KW-1185">Reference proteome</keyword>
<reference evidence="2" key="1">
    <citation type="journal article" date="2019" name="Int. J. Syst. Evol. Microbiol.">
        <title>The Global Catalogue of Microorganisms (GCM) 10K type strain sequencing project: providing services to taxonomists for standard genome sequencing and annotation.</title>
        <authorList>
            <consortium name="The Broad Institute Genomics Platform"/>
            <consortium name="The Broad Institute Genome Sequencing Center for Infectious Disease"/>
            <person name="Wu L."/>
            <person name="Ma J."/>
        </authorList>
    </citation>
    <scope>NUCLEOTIDE SEQUENCE [LARGE SCALE GENOMIC DNA]</scope>
    <source>
        <strain evidence="2">CGMCC 1.15197</strain>
    </source>
</reference>
<sequence length="137" mass="15614">MLSSTRNFIVMTLLTALHTWLALAPSPRVHVPKITYTYGELIHFELRHMAPGTTGYISLEANYQDRWYEVDMDIACQTSNAVSPKVLQNGAHSYNTRLLEKTYVEAGAITVRLVVVYCADLHTCTTMYRSDPFRIKK</sequence>
<organism evidence="1 2">
    <name type="scientific">Hymenobacter cavernae</name>
    <dbReference type="NCBI Taxonomy" id="2044852"/>
    <lineage>
        <taxon>Bacteria</taxon>
        <taxon>Pseudomonadati</taxon>
        <taxon>Bacteroidota</taxon>
        <taxon>Cytophagia</taxon>
        <taxon>Cytophagales</taxon>
        <taxon>Hymenobacteraceae</taxon>
        <taxon>Hymenobacter</taxon>
    </lineage>
</organism>
<comment type="caution">
    <text evidence="1">The sequence shown here is derived from an EMBL/GenBank/DDBJ whole genome shotgun (WGS) entry which is preliminary data.</text>
</comment>
<dbReference type="RefSeq" id="WP_188816233.1">
    <property type="nucleotide sequence ID" value="NZ_BMHT01000011.1"/>
</dbReference>
<protein>
    <submittedName>
        <fullName evidence="1">Uncharacterized protein</fullName>
    </submittedName>
</protein>
<name>A0ABQ1UUS5_9BACT</name>
<gene>
    <name evidence="1" type="ORF">GCM10011383_43760</name>
</gene>
<evidence type="ECO:0000313" key="1">
    <source>
        <dbReference type="EMBL" id="GGF27345.1"/>
    </source>
</evidence>
<dbReference type="EMBL" id="BMHT01000011">
    <property type="protein sequence ID" value="GGF27345.1"/>
    <property type="molecule type" value="Genomic_DNA"/>
</dbReference>
<proteinExistence type="predicted"/>
<accession>A0ABQ1UUS5</accession>
<dbReference type="Proteomes" id="UP000632273">
    <property type="component" value="Unassembled WGS sequence"/>
</dbReference>